<dbReference type="AlphaFoldDB" id="A0AAF0EYX0"/>
<dbReference type="CDD" id="cd08066">
    <property type="entry name" value="MPN_AMSH_like"/>
    <property type="match status" value="1"/>
</dbReference>
<proteinExistence type="inferred from homology"/>
<dbReference type="InterPro" id="IPR037518">
    <property type="entry name" value="MPN"/>
</dbReference>
<evidence type="ECO:0000256" key="3">
    <source>
        <dbReference type="ARBA" id="ARBA00022670"/>
    </source>
</evidence>
<evidence type="ECO:0000256" key="5">
    <source>
        <dbReference type="ARBA" id="ARBA00022786"/>
    </source>
</evidence>
<keyword evidence="3" id="KW-0645">Protease</keyword>
<accession>A0AAF0EYX0</accession>
<keyword evidence="7" id="KW-0862">Zinc</keyword>
<dbReference type="GO" id="GO:0140492">
    <property type="term" value="F:metal-dependent deubiquitinase activity"/>
    <property type="evidence" value="ECO:0007669"/>
    <property type="project" value="InterPro"/>
</dbReference>
<gene>
    <name evidence="10" type="ORF">MCUN1_002003</name>
</gene>
<dbReference type="InterPro" id="IPR000555">
    <property type="entry name" value="JAMM/MPN+_dom"/>
</dbReference>
<dbReference type="GO" id="GO:0016020">
    <property type="term" value="C:membrane"/>
    <property type="evidence" value="ECO:0007669"/>
    <property type="project" value="TreeGrafter"/>
</dbReference>
<organism evidence="10 11">
    <name type="scientific">Malassezia cuniculi</name>
    <dbReference type="NCBI Taxonomy" id="948313"/>
    <lineage>
        <taxon>Eukaryota</taxon>
        <taxon>Fungi</taxon>
        <taxon>Dikarya</taxon>
        <taxon>Basidiomycota</taxon>
        <taxon>Ustilaginomycotina</taxon>
        <taxon>Malasseziomycetes</taxon>
        <taxon>Malasseziales</taxon>
        <taxon>Malasseziaceae</taxon>
        <taxon>Malassezia</taxon>
    </lineage>
</organism>
<comment type="cofactor">
    <cofactor evidence="1">
        <name>Zn(2+)</name>
        <dbReference type="ChEBI" id="CHEBI:29105"/>
    </cofactor>
</comment>
<keyword evidence="5" id="KW-0833">Ubl conjugation pathway</keyword>
<dbReference type="GO" id="GO:0070536">
    <property type="term" value="P:protein K63-linked deubiquitination"/>
    <property type="evidence" value="ECO:0007669"/>
    <property type="project" value="InterPro"/>
</dbReference>
<name>A0AAF0EYX0_9BASI</name>
<dbReference type="PROSITE" id="PS50249">
    <property type="entry name" value="MPN"/>
    <property type="match status" value="1"/>
</dbReference>
<protein>
    <submittedName>
        <fullName evidence="10">Ubiquitinyl hydrolase 1</fullName>
        <ecNumber evidence="10">3.4.19.12</ecNumber>
    </submittedName>
</protein>
<evidence type="ECO:0000256" key="1">
    <source>
        <dbReference type="ARBA" id="ARBA00001947"/>
    </source>
</evidence>
<keyword evidence="11" id="KW-1185">Reference proteome</keyword>
<dbReference type="PANTHER" id="PTHR12947">
    <property type="entry name" value="AMSH-LIKE PROTEASE"/>
    <property type="match status" value="1"/>
</dbReference>
<reference evidence="10" key="1">
    <citation type="submission" date="2023-03" db="EMBL/GenBank/DDBJ databases">
        <title>Mating type loci evolution in Malassezia.</title>
        <authorList>
            <person name="Coelho M.A."/>
        </authorList>
    </citation>
    <scope>NUCLEOTIDE SEQUENCE</scope>
    <source>
        <strain evidence="10">CBS 11721</strain>
    </source>
</reference>
<evidence type="ECO:0000256" key="6">
    <source>
        <dbReference type="ARBA" id="ARBA00022801"/>
    </source>
</evidence>
<dbReference type="EMBL" id="CP119879">
    <property type="protein sequence ID" value="WFD35153.1"/>
    <property type="molecule type" value="Genomic_DNA"/>
</dbReference>
<dbReference type="InterPro" id="IPR044098">
    <property type="entry name" value="STAMBP/STALP-like_MPN"/>
</dbReference>
<dbReference type="SMART" id="SM00232">
    <property type="entry name" value="JAB_MPN"/>
    <property type="match status" value="1"/>
</dbReference>
<evidence type="ECO:0000256" key="2">
    <source>
        <dbReference type="ARBA" id="ARBA00010981"/>
    </source>
</evidence>
<evidence type="ECO:0000313" key="10">
    <source>
        <dbReference type="EMBL" id="WFD35153.1"/>
    </source>
</evidence>
<keyword evidence="6 10" id="KW-0378">Hydrolase</keyword>
<dbReference type="GO" id="GO:0004843">
    <property type="term" value="F:cysteine-type deubiquitinase activity"/>
    <property type="evidence" value="ECO:0007669"/>
    <property type="project" value="UniProtKB-EC"/>
</dbReference>
<dbReference type="GO" id="GO:0006508">
    <property type="term" value="P:proteolysis"/>
    <property type="evidence" value="ECO:0007669"/>
    <property type="project" value="UniProtKB-KW"/>
</dbReference>
<evidence type="ECO:0000256" key="4">
    <source>
        <dbReference type="ARBA" id="ARBA00022723"/>
    </source>
</evidence>
<dbReference type="EC" id="3.4.19.12" evidence="10"/>
<dbReference type="GO" id="GO:0046872">
    <property type="term" value="F:metal ion binding"/>
    <property type="evidence" value="ECO:0007669"/>
    <property type="project" value="UniProtKB-KW"/>
</dbReference>
<evidence type="ECO:0000313" key="11">
    <source>
        <dbReference type="Proteomes" id="UP001219933"/>
    </source>
</evidence>
<dbReference type="Gene3D" id="3.40.140.10">
    <property type="entry name" value="Cytidine Deaminase, domain 2"/>
    <property type="match status" value="1"/>
</dbReference>
<comment type="similarity">
    <text evidence="2">Belongs to the peptidase M67C family.</text>
</comment>
<keyword evidence="8" id="KW-0482">Metalloprotease</keyword>
<keyword evidence="4" id="KW-0479">Metal-binding</keyword>
<evidence type="ECO:0000259" key="9">
    <source>
        <dbReference type="PROSITE" id="PS50249"/>
    </source>
</evidence>
<dbReference type="PANTHER" id="PTHR12947:SF13">
    <property type="entry name" value="FI19924P1"/>
    <property type="match status" value="1"/>
</dbReference>
<feature type="domain" description="MPN" evidence="9">
    <location>
        <begin position="84"/>
        <end position="211"/>
    </location>
</feature>
<dbReference type="Pfam" id="PF01398">
    <property type="entry name" value="JAB"/>
    <property type="match status" value="1"/>
</dbReference>
<dbReference type="GO" id="GO:0061578">
    <property type="term" value="F:K63-linked deubiquitinase activity"/>
    <property type="evidence" value="ECO:0007669"/>
    <property type="project" value="InterPro"/>
</dbReference>
<evidence type="ECO:0000256" key="7">
    <source>
        <dbReference type="ARBA" id="ARBA00022833"/>
    </source>
</evidence>
<evidence type="ECO:0000256" key="8">
    <source>
        <dbReference type="ARBA" id="ARBA00023049"/>
    </source>
</evidence>
<sequence>MHAHKPPSKRSVSREAEFPSALSFTSSPLEPFAPSHARLSFSGDLPDNSLVRRRSSSVRALSEHHLLHGVSGAERPHKETLRRLYLPRSAIARFLTLAGPQSAQDRETCAFLLGREQHGALYVTDLVAPPQSGESDSCTADGEELLVSYQEEHGLMTLGWIHTHPSQSCFLSSLDLHTQAAYQALLPEAIAVVCALQHSPSLGIFRLTQPDGLACVLQCNNPAPFHPHPCCGNTPLYTDALRGHVSMTDGPLVVRDLR</sequence>
<dbReference type="SUPFAM" id="SSF102712">
    <property type="entry name" value="JAB1/MPN domain"/>
    <property type="match status" value="1"/>
</dbReference>
<dbReference type="Proteomes" id="UP001219933">
    <property type="component" value="Chromosome 3"/>
</dbReference>
<dbReference type="GO" id="GO:0005768">
    <property type="term" value="C:endosome"/>
    <property type="evidence" value="ECO:0007669"/>
    <property type="project" value="TreeGrafter"/>
</dbReference>